<proteinExistence type="predicted"/>
<dbReference type="PANTHER" id="PTHR47396:SF1">
    <property type="entry name" value="ATP-DEPENDENT HELICASE IRC3-RELATED"/>
    <property type="match status" value="1"/>
</dbReference>
<dbReference type="PROSITE" id="PS51192">
    <property type="entry name" value="HELICASE_ATP_BIND_1"/>
    <property type="match status" value="1"/>
</dbReference>
<gene>
    <name evidence="2" type="ORF">HELGO_WM64941</name>
</gene>
<name>A0A6S6U880_9BACT</name>
<dbReference type="Pfam" id="PF04851">
    <property type="entry name" value="ResIII"/>
    <property type="match status" value="1"/>
</dbReference>
<dbReference type="AlphaFoldDB" id="A0A6S6U880"/>
<dbReference type="InterPro" id="IPR014001">
    <property type="entry name" value="Helicase_ATP-bd"/>
</dbReference>
<dbReference type="GO" id="GO:0003677">
    <property type="term" value="F:DNA binding"/>
    <property type="evidence" value="ECO:0007669"/>
    <property type="project" value="InterPro"/>
</dbReference>
<evidence type="ECO:0000313" key="2">
    <source>
        <dbReference type="EMBL" id="CAA6826457.1"/>
    </source>
</evidence>
<dbReference type="GO" id="GO:0016787">
    <property type="term" value="F:hydrolase activity"/>
    <property type="evidence" value="ECO:0007669"/>
    <property type="project" value="InterPro"/>
</dbReference>
<dbReference type="SUPFAM" id="SSF52540">
    <property type="entry name" value="P-loop containing nucleoside triphosphate hydrolases"/>
    <property type="match status" value="2"/>
</dbReference>
<protein>
    <recommendedName>
        <fullName evidence="1">Helicase ATP-binding domain-containing protein</fullName>
    </recommendedName>
</protein>
<dbReference type="EMBL" id="CACVAR010000405">
    <property type="protein sequence ID" value="CAA6826457.1"/>
    <property type="molecule type" value="Genomic_DNA"/>
</dbReference>
<dbReference type="GO" id="GO:0005524">
    <property type="term" value="F:ATP binding"/>
    <property type="evidence" value="ECO:0007669"/>
    <property type="project" value="InterPro"/>
</dbReference>
<feature type="non-terminal residue" evidence="2">
    <location>
        <position position="533"/>
    </location>
</feature>
<dbReference type="InterPro" id="IPR027417">
    <property type="entry name" value="P-loop_NTPase"/>
</dbReference>
<dbReference type="InterPro" id="IPR050742">
    <property type="entry name" value="Helicase_Restrict-Modif_Enz"/>
</dbReference>
<organism evidence="2">
    <name type="scientific">uncultured Sulfurovum sp</name>
    <dbReference type="NCBI Taxonomy" id="269237"/>
    <lineage>
        <taxon>Bacteria</taxon>
        <taxon>Pseudomonadati</taxon>
        <taxon>Campylobacterota</taxon>
        <taxon>Epsilonproteobacteria</taxon>
        <taxon>Campylobacterales</taxon>
        <taxon>Sulfurovaceae</taxon>
        <taxon>Sulfurovum</taxon>
        <taxon>environmental samples</taxon>
    </lineage>
</organism>
<dbReference type="InterPro" id="IPR006935">
    <property type="entry name" value="Helicase/UvrB_N"/>
</dbReference>
<sequence length="533" mass="61540">MNIEVNSLKFKHTWRPEQARVLSNLDEYVDDKRIHIVAAPGAGKTVMGLEIFNRYGLKTLAISPTLVVQNQWLDRLKDFLSDGKVPSWSTTTLETPKYFTSTTYQGLFAFDKRLSGAKEEDIEAQYETLSHWFEEHEIGMLILDEAHHLKAAWWKVLMRMVESSKDLIVVSLTATPPYDASALEWSRYQQLCGEVDEEISIPELVRSHSLAPHQDYIWMVKTDDKNISSYQRYKENLNKFIESLYEHKELQYLLSLHYWLNEDYEIVNNELLINLDECFALLGLLKHNNQELPLHVLKALDIKASDVHDISVYGWEKLLQSFLEGEHYPKVKPVQQFQETFKTFLDSKHLLRYGKVSLDNSQKKLKAFNKTQERIKACFDIAKLEYKYRASWTRLVVLADYIRDEKFQLSLDGLEAPAGAYPIFHYFIHHLEENLAHGVVLLTGRLSIMNEALIEPLAYLLPSHVKLEYEAFKAAKLKKGMKYVVLKTASPHLVSAFTQLHKEGKISTLIGTRSLLGEGWDAPHVNALILATQ</sequence>
<dbReference type="PANTHER" id="PTHR47396">
    <property type="entry name" value="TYPE I RESTRICTION ENZYME ECOKI R PROTEIN"/>
    <property type="match status" value="1"/>
</dbReference>
<accession>A0A6S6U880</accession>
<evidence type="ECO:0000259" key="1">
    <source>
        <dbReference type="PROSITE" id="PS51192"/>
    </source>
</evidence>
<dbReference type="GO" id="GO:0005829">
    <property type="term" value="C:cytosol"/>
    <property type="evidence" value="ECO:0007669"/>
    <property type="project" value="TreeGrafter"/>
</dbReference>
<dbReference type="SMART" id="SM00487">
    <property type="entry name" value="DEXDc"/>
    <property type="match status" value="1"/>
</dbReference>
<feature type="domain" description="Helicase ATP-binding" evidence="1">
    <location>
        <begin position="25"/>
        <end position="194"/>
    </location>
</feature>
<reference evidence="2" key="1">
    <citation type="submission" date="2020-01" db="EMBL/GenBank/DDBJ databases">
        <authorList>
            <person name="Meier V. D."/>
            <person name="Meier V D."/>
        </authorList>
    </citation>
    <scope>NUCLEOTIDE SEQUENCE</scope>
    <source>
        <strain evidence="2">HLG_WM_MAG_03</strain>
    </source>
</reference>
<dbReference type="Gene3D" id="3.40.50.300">
    <property type="entry name" value="P-loop containing nucleotide triphosphate hydrolases"/>
    <property type="match status" value="1"/>
</dbReference>